<dbReference type="PRINTS" id="PR00096">
    <property type="entry name" value="GATASE"/>
</dbReference>
<dbReference type="PANTHER" id="PTHR43418:SF8">
    <property type="entry name" value="SYNTHASE COMPONENT II, PUTATIVE-RELATED"/>
    <property type="match status" value="1"/>
</dbReference>
<accession>A0ABT7MMN7</accession>
<sequence length="192" mass="20825">MILLIDNYDSFTYNVYQDVARFSDVLVVRNDELTIEAIRALNPAGIIISPGPGGPADAGVSLDVVRSLSGTIPILGVCLGHQVIAEAFGGTVGRAEQVMHGKTSVIETIPSVLFDGNPSEVMRYHSLVVLETDLIVTARTTDGVIMALEHPEHPTYGVQYHPESIGTPDGRDLFERFVEICHTKRPRNVSSV</sequence>
<dbReference type="NCBIfam" id="TIGR00566">
    <property type="entry name" value="trpG_papA"/>
    <property type="match status" value="1"/>
</dbReference>
<keyword evidence="1" id="KW-0315">Glutamine amidotransferase</keyword>
<reference evidence="3 4" key="1">
    <citation type="submission" date="2023-06" db="EMBL/GenBank/DDBJ databases">
        <title>Influencing factors and mechanism of Cr(VI) reduction by facultative anaerobic Exiguobacterium sp. PY14.</title>
        <authorList>
            <person name="Zou L."/>
        </authorList>
    </citation>
    <scope>NUCLEOTIDE SEQUENCE [LARGE SCALE GENOMIC DNA]</scope>
    <source>
        <strain evidence="3 4">PY14</strain>
    </source>
</reference>
<dbReference type="PROSITE" id="PS51273">
    <property type="entry name" value="GATASE_TYPE_1"/>
    <property type="match status" value="1"/>
</dbReference>
<organism evidence="3 4">
    <name type="scientific">Exiguobacterium mexicanum</name>
    <dbReference type="NCBI Taxonomy" id="340146"/>
    <lineage>
        <taxon>Bacteria</taxon>
        <taxon>Bacillati</taxon>
        <taxon>Bacillota</taxon>
        <taxon>Bacilli</taxon>
        <taxon>Bacillales</taxon>
        <taxon>Bacillales Family XII. Incertae Sedis</taxon>
        <taxon>Exiguobacterium</taxon>
    </lineage>
</organism>
<evidence type="ECO:0000313" key="3">
    <source>
        <dbReference type="EMBL" id="MDL5376463.1"/>
    </source>
</evidence>
<comment type="caution">
    <text evidence="3">The sequence shown here is derived from an EMBL/GenBank/DDBJ whole genome shotgun (WGS) entry which is preliminary data.</text>
</comment>
<dbReference type="Gene3D" id="3.40.50.880">
    <property type="match status" value="1"/>
</dbReference>
<dbReference type="EC" id="4.1.3.27" evidence="3"/>
<dbReference type="CDD" id="cd01743">
    <property type="entry name" value="GATase1_Anthranilate_Synthase"/>
    <property type="match status" value="1"/>
</dbReference>
<dbReference type="InterPro" id="IPR050472">
    <property type="entry name" value="Anth_synth/Amidotransfase"/>
</dbReference>
<dbReference type="EMBL" id="JASWER010000003">
    <property type="protein sequence ID" value="MDL5376463.1"/>
    <property type="molecule type" value="Genomic_DNA"/>
</dbReference>
<dbReference type="InterPro" id="IPR029062">
    <property type="entry name" value="Class_I_gatase-like"/>
</dbReference>
<evidence type="ECO:0000256" key="1">
    <source>
        <dbReference type="ARBA" id="ARBA00022962"/>
    </source>
</evidence>
<dbReference type="PRINTS" id="PR00097">
    <property type="entry name" value="ANTSNTHASEII"/>
</dbReference>
<dbReference type="Proteomes" id="UP001230807">
    <property type="component" value="Unassembled WGS sequence"/>
</dbReference>
<dbReference type="Pfam" id="PF00117">
    <property type="entry name" value="GATase"/>
    <property type="match status" value="1"/>
</dbReference>
<dbReference type="InterPro" id="IPR017926">
    <property type="entry name" value="GATASE"/>
</dbReference>
<dbReference type="RefSeq" id="WP_214718122.1">
    <property type="nucleotide sequence ID" value="NZ_CP183077.1"/>
</dbReference>
<gene>
    <name evidence="3" type="ORF">QR695_05525</name>
</gene>
<evidence type="ECO:0000259" key="2">
    <source>
        <dbReference type="Pfam" id="PF00117"/>
    </source>
</evidence>
<name>A0ABT7MMN7_9BACL</name>
<dbReference type="SUPFAM" id="SSF52317">
    <property type="entry name" value="Class I glutamine amidotransferase-like"/>
    <property type="match status" value="1"/>
</dbReference>
<dbReference type="PRINTS" id="PR00099">
    <property type="entry name" value="CPSGATASE"/>
</dbReference>
<keyword evidence="3" id="KW-0456">Lyase</keyword>
<evidence type="ECO:0000313" key="4">
    <source>
        <dbReference type="Proteomes" id="UP001230807"/>
    </source>
</evidence>
<dbReference type="InterPro" id="IPR006221">
    <property type="entry name" value="TrpG/PapA_dom"/>
</dbReference>
<dbReference type="PANTHER" id="PTHR43418">
    <property type="entry name" value="MULTIFUNCTIONAL TRYPTOPHAN BIOSYNTHESIS PROTEIN-RELATED"/>
    <property type="match status" value="1"/>
</dbReference>
<keyword evidence="4" id="KW-1185">Reference proteome</keyword>
<proteinExistence type="predicted"/>
<dbReference type="GO" id="GO:0004049">
    <property type="term" value="F:anthranilate synthase activity"/>
    <property type="evidence" value="ECO:0007669"/>
    <property type="project" value="UniProtKB-EC"/>
</dbReference>
<protein>
    <submittedName>
        <fullName evidence="3">Aminodeoxychorismate/anthranilate synthase component II</fullName>
        <ecNumber evidence="3">4.1.3.27</ecNumber>
    </submittedName>
</protein>
<feature type="domain" description="Glutamine amidotransferase" evidence="2">
    <location>
        <begin position="3"/>
        <end position="178"/>
    </location>
</feature>